<gene>
    <name evidence="1" type="ORF">DR999_PMT16175</name>
</gene>
<name>A0A4D9DZX7_9SAUR</name>
<evidence type="ECO:0000313" key="1">
    <source>
        <dbReference type="EMBL" id="TFK01602.1"/>
    </source>
</evidence>
<protein>
    <submittedName>
        <fullName evidence="1">SWI/SNF-related matrix-associated actin-dependent regulator of chromatin subfamily E member 1</fullName>
    </submittedName>
</protein>
<sequence length="115" mass="12991">MGLKDKETTIIKYRRRKSFKNKTSFKSKPASGLLSLLKQTYSKWPDLLTGNSIPEQRLNSGAREREQPEWPFSRIKPLVGSVSAVYEKELFKNRNRELEGRGGGSCACVVVPGEC</sequence>
<accession>A0A4D9DZX7</accession>
<reference evidence="1 2" key="1">
    <citation type="submission" date="2019-04" db="EMBL/GenBank/DDBJ databases">
        <title>Draft genome of the big-headed turtle Platysternon megacephalum.</title>
        <authorList>
            <person name="Gong S."/>
        </authorList>
    </citation>
    <scope>NUCLEOTIDE SEQUENCE [LARGE SCALE GENOMIC DNA]</scope>
    <source>
        <strain evidence="1">DO16091913</strain>
        <tissue evidence="1">Muscle</tissue>
    </source>
</reference>
<dbReference type="EMBL" id="QXTE01000221">
    <property type="protein sequence ID" value="TFK01602.1"/>
    <property type="molecule type" value="Genomic_DNA"/>
</dbReference>
<comment type="caution">
    <text evidence="1">The sequence shown here is derived from an EMBL/GenBank/DDBJ whole genome shotgun (WGS) entry which is preliminary data.</text>
</comment>
<reference evidence="1 2" key="2">
    <citation type="submission" date="2019-04" db="EMBL/GenBank/DDBJ databases">
        <title>The genome sequence of big-headed turtle.</title>
        <authorList>
            <person name="Gong S."/>
        </authorList>
    </citation>
    <scope>NUCLEOTIDE SEQUENCE [LARGE SCALE GENOMIC DNA]</scope>
    <source>
        <strain evidence="1">DO16091913</strain>
        <tissue evidence="1">Muscle</tissue>
    </source>
</reference>
<organism evidence="1 2">
    <name type="scientific">Platysternon megacephalum</name>
    <name type="common">big-headed turtle</name>
    <dbReference type="NCBI Taxonomy" id="55544"/>
    <lineage>
        <taxon>Eukaryota</taxon>
        <taxon>Metazoa</taxon>
        <taxon>Chordata</taxon>
        <taxon>Craniata</taxon>
        <taxon>Vertebrata</taxon>
        <taxon>Euteleostomi</taxon>
        <taxon>Archelosauria</taxon>
        <taxon>Testudinata</taxon>
        <taxon>Testudines</taxon>
        <taxon>Cryptodira</taxon>
        <taxon>Durocryptodira</taxon>
        <taxon>Testudinoidea</taxon>
        <taxon>Platysternidae</taxon>
        <taxon>Platysternon</taxon>
    </lineage>
</organism>
<dbReference type="Proteomes" id="UP000297703">
    <property type="component" value="Unassembled WGS sequence"/>
</dbReference>
<keyword evidence="2" id="KW-1185">Reference proteome</keyword>
<proteinExistence type="predicted"/>
<evidence type="ECO:0000313" key="2">
    <source>
        <dbReference type="Proteomes" id="UP000297703"/>
    </source>
</evidence>
<dbReference type="AlphaFoldDB" id="A0A4D9DZX7"/>